<feature type="compositionally biased region" description="Polar residues" evidence="1">
    <location>
        <begin position="1"/>
        <end position="15"/>
    </location>
</feature>
<gene>
    <name evidence="2" type="ORF">AVDCRST_MAG47-2786</name>
</gene>
<dbReference type="AlphaFoldDB" id="A0A6J4NJV1"/>
<protein>
    <submittedName>
        <fullName evidence="2">Rhomboid family protein</fullName>
    </submittedName>
</protein>
<feature type="non-terminal residue" evidence="2">
    <location>
        <position position="1"/>
    </location>
</feature>
<feature type="region of interest" description="Disordered" evidence="1">
    <location>
        <begin position="1"/>
        <end position="84"/>
    </location>
</feature>
<sequence>ELASSTGPHAGTSTFPGPRRLGDDPRVRRGAVSGRGARRAVGRAARAELRRGAPRAGRPGRGAVRPGAARGLGPPAGQHLPVAGLRLPPAAGRRLALADGDRTGLGDRRSRHLAHRWRGLGARGRVGAGVRLADLPAPAGRVLPAARAAGPGCHPAVPLRRTAPGRAARSARHLLAGPPLRRHRWSRRGVDLRPGRPGEPPVEI</sequence>
<evidence type="ECO:0000256" key="1">
    <source>
        <dbReference type="SAM" id="MobiDB-lite"/>
    </source>
</evidence>
<evidence type="ECO:0000313" key="2">
    <source>
        <dbReference type="EMBL" id="CAA9390323.1"/>
    </source>
</evidence>
<feature type="non-terminal residue" evidence="2">
    <location>
        <position position="204"/>
    </location>
</feature>
<feature type="compositionally biased region" description="Low complexity" evidence="1">
    <location>
        <begin position="54"/>
        <end position="84"/>
    </location>
</feature>
<proteinExistence type="predicted"/>
<reference evidence="2" key="1">
    <citation type="submission" date="2020-02" db="EMBL/GenBank/DDBJ databases">
        <authorList>
            <person name="Meier V. D."/>
        </authorList>
    </citation>
    <scope>NUCLEOTIDE SEQUENCE</scope>
    <source>
        <strain evidence="2">AVDCRST_MAG47</strain>
    </source>
</reference>
<dbReference type="EMBL" id="CADCUK010000180">
    <property type="protein sequence ID" value="CAA9390323.1"/>
    <property type="molecule type" value="Genomic_DNA"/>
</dbReference>
<accession>A0A6J4NJV1</accession>
<organism evidence="2">
    <name type="scientific">uncultured Nocardioidaceae bacterium</name>
    <dbReference type="NCBI Taxonomy" id="253824"/>
    <lineage>
        <taxon>Bacteria</taxon>
        <taxon>Bacillati</taxon>
        <taxon>Actinomycetota</taxon>
        <taxon>Actinomycetes</taxon>
        <taxon>Propionibacteriales</taxon>
        <taxon>Nocardioidaceae</taxon>
        <taxon>environmental samples</taxon>
    </lineage>
</organism>
<name>A0A6J4NJV1_9ACTN</name>